<dbReference type="Proteomes" id="UP001216674">
    <property type="component" value="Unassembled WGS sequence"/>
</dbReference>
<accession>A0ABT6B6Z0</accession>
<reference evidence="2 3" key="1">
    <citation type="submission" date="2023-03" db="EMBL/GenBank/DDBJ databases">
        <title>Draft assemblies of triclosan tolerant bacteria isolated from returned activated sludge.</title>
        <authorList>
            <person name="Van Hamelsveld S."/>
        </authorList>
    </citation>
    <scope>NUCLEOTIDE SEQUENCE [LARGE SCALE GENOMIC DNA]</scope>
    <source>
        <strain evidence="2 3">GW210010_S58</strain>
    </source>
</reference>
<evidence type="ECO:0000256" key="1">
    <source>
        <dbReference type="SAM" id="Phobius"/>
    </source>
</evidence>
<keyword evidence="1" id="KW-0812">Transmembrane</keyword>
<dbReference type="RefSeq" id="WP_276269594.1">
    <property type="nucleotide sequence ID" value="NZ_JARJLM010000731.1"/>
</dbReference>
<name>A0ABT6B6Z0_9BURK</name>
<protein>
    <recommendedName>
        <fullName evidence="4">Transmembrane lipoprotein</fullName>
    </recommendedName>
</protein>
<feature type="transmembrane region" description="Helical" evidence="1">
    <location>
        <begin position="78"/>
        <end position="98"/>
    </location>
</feature>
<keyword evidence="1" id="KW-1133">Transmembrane helix</keyword>
<keyword evidence="3" id="KW-1185">Reference proteome</keyword>
<proteinExistence type="predicted"/>
<dbReference type="EMBL" id="JARJLM010000731">
    <property type="protein sequence ID" value="MDF3840026.1"/>
    <property type="molecule type" value="Genomic_DNA"/>
</dbReference>
<evidence type="ECO:0000313" key="3">
    <source>
        <dbReference type="Proteomes" id="UP001216674"/>
    </source>
</evidence>
<comment type="caution">
    <text evidence="2">The sequence shown here is derived from an EMBL/GenBank/DDBJ whole genome shotgun (WGS) entry which is preliminary data.</text>
</comment>
<evidence type="ECO:0008006" key="4">
    <source>
        <dbReference type="Google" id="ProtNLM"/>
    </source>
</evidence>
<sequence length="104" mass="10709">MSAASPRTPRKPQQAMGTKWLAGTLLGLPLAVALCALSVIWLPGGWESGAIGALLACLPLWVAIICASVLFATSRAAWLCLAAGNLAAFGLLWAWRLLLAPGAA</sequence>
<keyword evidence="1" id="KW-0472">Membrane</keyword>
<feature type="transmembrane region" description="Helical" evidence="1">
    <location>
        <begin position="20"/>
        <end position="42"/>
    </location>
</feature>
<gene>
    <name evidence="2" type="ORF">P3W85_44955</name>
</gene>
<feature type="transmembrane region" description="Helical" evidence="1">
    <location>
        <begin position="48"/>
        <end position="71"/>
    </location>
</feature>
<organism evidence="2 3">
    <name type="scientific">Cupriavidus basilensis</name>
    <dbReference type="NCBI Taxonomy" id="68895"/>
    <lineage>
        <taxon>Bacteria</taxon>
        <taxon>Pseudomonadati</taxon>
        <taxon>Pseudomonadota</taxon>
        <taxon>Betaproteobacteria</taxon>
        <taxon>Burkholderiales</taxon>
        <taxon>Burkholderiaceae</taxon>
        <taxon>Cupriavidus</taxon>
    </lineage>
</organism>
<evidence type="ECO:0000313" key="2">
    <source>
        <dbReference type="EMBL" id="MDF3840026.1"/>
    </source>
</evidence>